<comment type="caution">
    <text evidence="1">The sequence shown here is derived from an EMBL/GenBank/DDBJ whole genome shotgun (WGS) entry which is preliminary data.</text>
</comment>
<protein>
    <submittedName>
        <fullName evidence="1">Uncharacterized protein</fullName>
    </submittedName>
</protein>
<evidence type="ECO:0000313" key="2">
    <source>
        <dbReference type="Proteomes" id="UP000050424"/>
    </source>
</evidence>
<reference evidence="1 2" key="1">
    <citation type="submission" date="2015-09" db="EMBL/GenBank/DDBJ databases">
        <title>Draft genome of a European isolate of the apple canker pathogen Neonectria ditissima.</title>
        <authorList>
            <person name="Gomez-Cortecero A."/>
            <person name="Harrison R.J."/>
            <person name="Armitage A.D."/>
        </authorList>
    </citation>
    <scope>NUCLEOTIDE SEQUENCE [LARGE SCALE GENOMIC DNA]</scope>
    <source>
        <strain evidence="1 2">R09/05</strain>
    </source>
</reference>
<dbReference type="OrthoDB" id="5053759at2759"/>
<name>A0A0P7B9I0_9HYPO</name>
<accession>A0A0P7B9I0</accession>
<dbReference type="AlphaFoldDB" id="A0A0P7B9I0"/>
<sequence>MDKAVVLEANPDIGKLAVQACHEHKESTFFKTSEAGGMRMHEYNATQTHAEIYYAFRNQHGKNLIPDLESHGTGTLVRHHSPFIMMSGGTLRAHTNQTIIIIPLGYLRSYPSMPKPASGLAVVHSDRDYEPIVSTLSTQDSRWSEIMWKTGTYIHVPPNSRVKVEAGILFGLMASIASKRMLEEMSNAQAQCFVRRDE</sequence>
<proteinExistence type="predicted"/>
<dbReference type="EMBL" id="LKCW01000050">
    <property type="protein sequence ID" value="KPM42374.1"/>
    <property type="molecule type" value="Genomic_DNA"/>
</dbReference>
<dbReference type="Proteomes" id="UP000050424">
    <property type="component" value="Unassembled WGS sequence"/>
</dbReference>
<gene>
    <name evidence="1" type="ORF">AK830_g4193</name>
</gene>
<keyword evidence="2" id="KW-1185">Reference proteome</keyword>
<organism evidence="1 2">
    <name type="scientific">Neonectria ditissima</name>
    <dbReference type="NCBI Taxonomy" id="78410"/>
    <lineage>
        <taxon>Eukaryota</taxon>
        <taxon>Fungi</taxon>
        <taxon>Dikarya</taxon>
        <taxon>Ascomycota</taxon>
        <taxon>Pezizomycotina</taxon>
        <taxon>Sordariomycetes</taxon>
        <taxon>Hypocreomycetidae</taxon>
        <taxon>Hypocreales</taxon>
        <taxon>Nectriaceae</taxon>
        <taxon>Neonectria</taxon>
    </lineage>
</organism>
<evidence type="ECO:0000313" key="1">
    <source>
        <dbReference type="EMBL" id="KPM42374.1"/>
    </source>
</evidence>